<sequence length="133" mass="14384">MPAKLNPKKETKTLWPPKFLVVLAMVFLTIWIIIGVFFLLVIYSQIKQGAFSGLFAKPQSPQTTTQSQAPKEGDLPGVGKVNIDCVRNALSEESIGKIIEAGNASSLSSEDKEKLDKCVVEKAPESPQPSPTG</sequence>
<feature type="compositionally biased region" description="Low complexity" evidence="1">
    <location>
        <begin position="57"/>
        <end position="70"/>
    </location>
</feature>
<feature type="region of interest" description="Disordered" evidence="1">
    <location>
        <begin position="57"/>
        <end position="78"/>
    </location>
</feature>
<dbReference type="Proteomes" id="UP000178577">
    <property type="component" value="Unassembled WGS sequence"/>
</dbReference>
<keyword evidence="2" id="KW-0812">Transmembrane</keyword>
<evidence type="ECO:0000313" key="4">
    <source>
        <dbReference type="Proteomes" id="UP000178577"/>
    </source>
</evidence>
<gene>
    <name evidence="3" type="ORF">A2693_00960</name>
</gene>
<dbReference type="AlphaFoldDB" id="A0A1F5GAU8"/>
<feature type="transmembrane region" description="Helical" evidence="2">
    <location>
        <begin position="20"/>
        <end position="43"/>
    </location>
</feature>
<name>A0A1F5GAU8_9BACT</name>
<dbReference type="EMBL" id="MFAY01000022">
    <property type="protein sequence ID" value="OGD88969.1"/>
    <property type="molecule type" value="Genomic_DNA"/>
</dbReference>
<keyword evidence="2" id="KW-1133">Transmembrane helix</keyword>
<protein>
    <submittedName>
        <fullName evidence="3">Uncharacterized protein</fullName>
    </submittedName>
</protein>
<keyword evidence="2" id="KW-0472">Membrane</keyword>
<evidence type="ECO:0000256" key="2">
    <source>
        <dbReference type="SAM" id="Phobius"/>
    </source>
</evidence>
<feature type="compositionally biased region" description="Basic and acidic residues" evidence="1">
    <location>
        <begin position="109"/>
        <end position="124"/>
    </location>
</feature>
<evidence type="ECO:0000313" key="3">
    <source>
        <dbReference type="EMBL" id="OGD88969.1"/>
    </source>
</evidence>
<proteinExistence type="predicted"/>
<organism evidence="3 4">
    <name type="scientific">Candidatus Curtissbacteria bacterium RIFCSPHIGHO2_01_FULL_40_12</name>
    <dbReference type="NCBI Taxonomy" id="1797710"/>
    <lineage>
        <taxon>Bacteria</taxon>
        <taxon>Candidatus Curtissiibacteriota</taxon>
    </lineage>
</organism>
<feature type="region of interest" description="Disordered" evidence="1">
    <location>
        <begin position="104"/>
        <end position="133"/>
    </location>
</feature>
<accession>A0A1F5GAU8</accession>
<evidence type="ECO:0000256" key="1">
    <source>
        <dbReference type="SAM" id="MobiDB-lite"/>
    </source>
</evidence>
<comment type="caution">
    <text evidence="3">The sequence shown here is derived from an EMBL/GenBank/DDBJ whole genome shotgun (WGS) entry which is preliminary data.</text>
</comment>
<reference evidence="3 4" key="1">
    <citation type="journal article" date="2016" name="Nat. Commun.">
        <title>Thousands of microbial genomes shed light on interconnected biogeochemical processes in an aquifer system.</title>
        <authorList>
            <person name="Anantharaman K."/>
            <person name="Brown C.T."/>
            <person name="Hug L.A."/>
            <person name="Sharon I."/>
            <person name="Castelle C.J."/>
            <person name="Probst A.J."/>
            <person name="Thomas B.C."/>
            <person name="Singh A."/>
            <person name="Wilkins M.J."/>
            <person name="Karaoz U."/>
            <person name="Brodie E.L."/>
            <person name="Williams K.H."/>
            <person name="Hubbard S.S."/>
            <person name="Banfield J.F."/>
        </authorList>
    </citation>
    <scope>NUCLEOTIDE SEQUENCE [LARGE SCALE GENOMIC DNA]</scope>
</reference>